<dbReference type="RefSeq" id="WP_055081738.1">
    <property type="nucleotide sequence ID" value="NZ_CXSU01000004.1"/>
</dbReference>
<dbReference type="OrthoDB" id="7875342at2"/>
<reference evidence="2 3" key="1">
    <citation type="submission" date="2015-07" db="EMBL/GenBank/DDBJ databases">
        <authorList>
            <person name="Noorani M."/>
        </authorList>
    </citation>
    <scope>NUCLEOTIDE SEQUENCE [LARGE SCALE GENOMIC DNA]</scope>
    <source>
        <strain evidence="2 3">CECT 7802</strain>
    </source>
</reference>
<evidence type="ECO:0000313" key="2">
    <source>
        <dbReference type="EMBL" id="CTQ48088.1"/>
    </source>
</evidence>
<dbReference type="EMBL" id="CXSU01000004">
    <property type="protein sequence ID" value="CTQ48088.1"/>
    <property type="molecule type" value="Genomic_DNA"/>
</dbReference>
<dbReference type="Proteomes" id="UP000049222">
    <property type="component" value="Unassembled WGS sequence"/>
</dbReference>
<evidence type="ECO:0000313" key="3">
    <source>
        <dbReference type="Proteomes" id="UP000049222"/>
    </source>
</evidence>
<accession>A0A0M6YCL1</accession>
<protein>
    <recommendedName>
        <fullName evidence="1">Anti-sigma factor NepR domain-containing protein</fullName>
    </recommendedName>
</protein>
<organism evidence="2 3">
    <name type="scientific">Jannaschia donghaensis</name>
    <dbReference type="NCBI Taxonomy" id="420998"/>
    <lineage>
        <taxon>Bacteria</taxon>
        <taxon>Pseudomonadati</taxon>
        <taxon>Pseudomonadota</taxon>
        <taxon>Alphaproteobacteria</taxon>
        <taxon>Rhodobacterales</taxon>
        <taxon>Roseobacteraceae</taxon>
        <taxon>Jannaschia</taxon>
    </lineage>
</organism>
<proteinExistence type="predicted"/>
<sequence>MTEPDDAKDDRICALIDDNLKRVYSDIVQEELPDRFKDLLAVLKAQDADKPGHGSKDPL</sequence>
<dbReference type="InterPro" id="IPR041649">
    <property type="entry name" value="NepR"/>
</dbReference>
<feature type="domain" description="Anti-sigma factor NepR" evidence="1">
    <location>
        <begin position="15"/>
        <end position="47"/>
    </location>
</feature>
<dbReference type="Pfam" id="PF18557">
    <property type="entry name" value="NepR"/>
    <property type="match status" value="1"/>
</dbReference>
<dbReference type="STRING" id="420998.JDO7802_00089"/>
<evidence type="ECO:0000259" key="1">
    <source>
        <dbReference type="Pfam" id="PF18557"/>
    </source>
</evidence>
<name>A0A0M6YCL1_9RHOB</name>
<keyword evidence="3" id="KW-1185">Reference proteome</keyword>
<gene>
    <name evidence="2" type="ORF">JDO7802_00089</name>
</gene>
<dbReference type="AlphaFoldDB" id="A0A0M6YCL1"/>